<name>A0A2V1DFE1_9PLEO</name>
<dbReference type="OrthoDB" id="3983163at2759"/>
<dbReference type="Proteomes" id="UP000244855">
    <property type="component" value="Unassembled WGS sequence"/>
</dbReference>
<dbReference type="GO" id="GO:0042720">
    <property type="term" value="C:mitochondrial inner membrane peptidase complex"/>
    <property type="evidence" value="ECO:0007669"/>
    <property type="project" value="InterPro"/>
</dbReference>
<accession>A0A2V1DFE1</accession>
<sequence>MSPPLHLIPVSELEQHVTSPQPNSPFSTNPSQRTRKNNAPPPRALTDCALKELTQYKCNAEKPKRRGEKPIVRCEPVVRLFRE</sequence>
<evidence type="ECO:0000313" key="2">
    <source>
        <dbReference type="EMBL" id="PVH96758.1"/>
    </source>
</evidence>
<dbReference type="EMBL" id="KZ805455">
    <property type="protein sequence ID" value="PVH96758.1"/>
    <property type="molecule type" value="Genomic_DNA"/>
</dbReference>
<organism evidence="2 3">
    <name type="scientific">Periconia macrospinosa</name>
    <dbReference type="NCBI Taxonomy" id="97972"/>
    <lineage>
        <taxon>Eukaryota</taxon>
        <taxon>Fungi</taxon>
        <taxon>Dikarya</taxon>
        <taxon>Ascomycota</taxon>
        <taxon>Pezizomycotina</taxon>
        <taxon>Dothideomycetes</taxon>
        <taxon>Pleosporomycetidae</taxon>
        <taxon>Pleosporales</taxon>
        <taxon>Massarineae</taxon>
        <taxon>Periconiaceae</taxon>
        <taxon>Periconia</taxon>
    </lineage>
</organism>
<gene>
    <name evidence="2" type="ORF">DM02DRAFT_616975</name>
</gene>
<dbReference type="InterPro" id="IPR024645">
    <property type="entry name" value="Mitochondr_Som1"/>
</dbReference>
<reference evidence="2 3" key="1">
    <citation type="journal article" date="2018" name="Sci. Rep.">
        <title>Comparative genomics provides insights into the lifestyle and reveals functional heterogeneity of dark septate endophytic fungi.</title>
        <authorList>
            <person name="Knapp D.G."/>
            <person name="Nemeth J.B."/>
            <person name="Barry K."/>
            <person name="Hainaut M."/>
            <person name="Henrissat B."/>
            <person name="Johnson J."/>
            <person name="Kuo A."/>
            <person name="Lim J.H.P."/>
            <person name="Lipzen A."/>
            <person name="Nolan M."/>
            <person name="Ohm R.A."/>
            <person name="Tamas L."/>
            <person name="Grigoriev I.V."/>
            <person name="Spatafora J.W."/>
            <person name="Nagy L.G."/>
            <person name="Kovacs G.M."/>
        </authorList>
    </citation>
    <scope>NUCLEOTIDE SEQUENCE [LARGE SCALE GENOMIC DNA]</scope>
    <source>
        <strain evidence="2 3">DSE2036</strain>
    </source>
</reference>
<keyword evidence="3" id="KW-1185">Reference proteome</keyword>
<feature type="compositionally biased region" description="Polar residues" evidence="1">
    <location>
        <begin position="16"/>
        <end position="32"/>
    </location>
</feature>
<evidence type="ECO:0000256" key="1">
    <source>
        <dbReference type="SAM" id="MobiDB-lite"/>
    </source>
</evidence>
<proteinExistence type="predicted"/>
<feature type="region of interest" description="Disordered" evidence="1">
    <location>
        <begin position="1"/>
        <end position="44"/>
    </location>
</feature>
<protein>
    <submittedName>
        <fullName evidence="2">Uncharacterized protein</fullName>
    </submittedName>
</protein>
<dbReference type="Pfam" id="PF11093">
    <property type="entry name" value="Mitochondr_Som1"/>
    <property type="match status" value="1"/>
</dbReference>
<dbReference type="AlphaFoldDB" id="A0A2V1DFE1"/>
<evidence type="ECO:0000313" key="3">
    <source>
        <dbReference type="Proteomes" id="UP000244855"/>
    </source>
</evidence>